<reference evidence="1 2" key="1">
    <citation type="submission" date="2015-07" db="EMBL/GenBank/DDBJ databases">
        <title>High-quality draft genome sequence of Oceanobacillus caeni HM6, a bacillus isolated from a human feces.</title>
        <authorList>
            <person name="Kumar J."/>
            <person name="Verma M.K."/>
            <person name="Pandey R."/>
            <person name="Bhambi M."/>
            <person name="Chauhan N."/>
        </authorList>
    </citation>
    <scope>NUCLEOTIDE SEQUENCE [LARGE SCALE GENOMIC DNA]</scope>
    <source>
        <strain evidence="1 2">HM6</strain>
    </source>
</reference>
<sequence>MNVMSKNIDMLIEMSAGGFHELGVKAIGGDSEEAFIYMDAKRNVENKIQKATTIKSNPKTVKQNPNPINKVQQNKEVEQTITNKTNTPRFTL</sequence>
<proteinExistence type="predicted"/>
<comment type="caution">
    <text evidence="1">The sequence shown here is derived from an EMBL/GenBank/DDBJ whole genome shotgun (WGS) entry which is preliminary data.</text>
</comment>
<keyword evidence="2" id="KW-1185">Reference proteome</keyword>
<organism evidence="1 2">
    <name type="scientific">Oceanobacillus caeni</name>
    <dbReference type="NCBI Taxonomy" id="405946"/>
    <lineage>
        <taxon>Bacteria</taxon>
        <taxon>Bacillati</taxon>
        <taxon>Bacillota</taxon>
        <taxon>Bacilli</taxon>
        <taxon>Bacillales</taxon>
        <taxon>Bacillaceae</taxon>
        <taxon>Oceanobacillus</taxon>
    </lineage>
</organism>
<accession>A0ABR5MFC0</accession>
<evidence type="ECO:0000313" key="1">
    <source>
        <dbReference type="EMBL" id="KPH69846.1"/>
    </source>
</evidence>
<protein>
    <submittedName>
        <fullName evidence="1">Uncharacterized protein</fullName>
    </submittedName>
</protein>
<gene>
    <name evidence="1" type="ORF">AFL42_16900</name>
</gene>
<name>A0ABR5MFC0_9BACI</name>
<dbReference type="EMBL" id="LGTK01000106">
    <property type="protein sequence ID" value="KPH69846.1"/>
    <property type="molecule type" value="Genomic_DNA"/>
</dbReference>
<dbReference type="Proteomes" id="UP000037854">
    <property type="component" value="Unassembled WGS sequence"/>
</dbReference>
<evidence type="ECO:0000313" key="2">
    <source>
        <dbReference type="Proteomes" id="UP000037854"/>
    </source>
</evidence>